<proteinExistence type="predicted"/>
<evidence type="ECO:0000256" key="1">
    <source>
        <dbReference type="SAM" id="Coils"/>
    </source>
</evidence>
<protein>
    <submittedName>
        <fullName evidence="2">Uncharacterized protein</fullName>
    </submittedName>
</protein>
<sequence>MSTAKIKNRHNSSSLTTCDPFNQSFPLHLQSPKINIKSPKINSKNCLKSSITFRKLSSFASVPDLIIPSNLSPKHISEINHFKQQKIIEYKETLESCLNFSSPVSVIKSPYTVCKREKLKSMNQKAEIKRKEIIKKKEQEEIKRLKQSQSLKLNSVYCRMSQTNEKNQKEKAFKDKLERKKNLKDQEKNESILKTLAIENIRNFYTDRISELKERIRNEKFQNDIIKYEQKKVVFELKKEKKQMKKGKQILLI</sequence>
<comment type="caution">
    <text evidence="2">The sequence shown here is derived from an EMBL/GenBank/DDBJ whole genome shotgun (WGS) entry which is preliminary data.</text>
</comment>
<dbReference type="EMBL" id="MPUH01000368">
    <property type="protein sequence ID" value="OMJ81751.1"/>
    <property type="molecule type" value="Genomic_DNA"/>
</dbReference>
<keyword evidence="3" id="KW-1185">Reference proteome</keyword>
<organism evidence="2 3">
    <name type="scientific">Stentor coeruleus</name>
    <dbReference type="NCBI Taxonomy" id="5963"/>
    <lineage>
        <taxon>Eukaryota</taxon>
        <taxon>Sar</taxon>
        <taxon>Alveolata</taxon>
        <taxon>Ciliophora</taxon>
        <taxon>Postciliodesmatophora</taxon>
        <taxon>Heterotrichea</taxon>
        <taxon>Heterotrichida</taxon>
        <taxon>Stentoridae</taxon>
        <taxon>Stentor</taxon>
    </lineage>
</organism>
<accession>A0A1R2BYG5</accession>
<dbReference type="AlphaFoldDB" id="A0A1R2BYG5"/>
<evidence type="ECO:0000313" key="2">
    <source>
        <dbReference type="EMBL" id="OMJ81751.1"/>
    </source>
</evidence>
<feature type="coiled-coil region" evidence="1">
    <location>
        <begin position="116"/>
        <end position="190"/>
    </location>
</feature>
<name>A0A1R2BYG5_9CILI</name>
<keyword evidence="1" id="KW-0175">Coiled coil</keyword>
<dbReference type="Proteomes" id="UP000187209">
    <property type="component" value="Unassembled WGS sequence"/>
</dbReference>
<evidence type="ECO:0000313" key="3">
    <source>
        <dbReference type="Proteomes" id="UP000187209"/>
    </source>
</evidence>
<reference evidence="2 3" key="1">
    <citation type="submission" date="2016-11" db="EMBL/GenBank/DDBJ databases">
        <title>The macronuclear genome of Stentor coeruleus: a giant cell with tiny introns.</title>
        <authorList>
            <person name="Slabodnick M."/>
            <person name="Ruby J.G."/>
            <person name="Reiff S.B."/>
            <person name="Swart E.C."/>
            <person name="Gosai S."/>
            <person name="Prabakaran S."/>
            <person name="Witkowska E."/>
            <person name="Larue G.E."/>
            <person name="Fisher S."/>
            <person name="Freeman R.M."/>
            <person name="Gunawardena J."/>
            <person name="Chu W."/>
            <person name="Stover N.A."/>
            <person name="Gregory B.D."/>
            <person name="Nowacki M."/>
            <person name="Derisi J."/>
            <person name="Roy S.W."/>
            <person name="Marshall W.F."/>
            <person name="Sood P."/>
        </authorList>
    </citation>
    <scope>NUCLEOTIDE SEQUENCE [LARGE SCALE GENOMIC DNA]</scope>
    <source>
        <strain evidence="2">WM001</strain>
    </source>
</reference>
<gene>
    <name evidence="2" type="ORF">SteCoe_17747</name>
</gene>